<keyword evidence="1" id="KW-0472">Membrane</keyword>
<gene>
    <name evidence="2" type="ORF">NFI95_04220</name>
</gene>
<feature type="transmembrane region" description="Helical" evidence="1">
    <location>
        <begin position="236"/>
        <end position="255"/>
    </location>
</feature>
<protein>
    <recommendedName>
        <fullName evidence="4">Glycosyltransferase RgtA/B/C/D-like domain-containing protein</fullName>
    </recommendedName>
</protein>
<feature type="transmembrane region" description="Helical" evidence="1">
    <location>
        <begin position="137"/>
        <end position="154"/>
    </location>
</feature>
<sequence>MPATVQFETTPHEPAGPFLRLWHCVPVLVALLLPLRLILSYIGDPAVPGNHGRFPNGWWGWWDQSQYLLSARSLAAGDLAPGHHWYPTGYAMLGAPFTLLSELHPYLLPDLACVVLALFGFLAFARALGVGRSVASLLFFYAVAGTGPLRSVWAEPWNTTLSAALIWGLLGLTARHLSVVGDAAVRRFGRMVALGAIAGFMPMTRPTDTLLVVIWAAGAGVIALSMRRLTPADAGALLLGAVLSFVPSASLWFAIHGTAPSDYVRNSAALGFDWGTLGWRAYLLLVSPRPWFPDGAGMLAMLPWLIPSVGGLLAFPWLVRGLAFRLALLLAAMIVCYSALFCSYVDLIPPGLWRYNNIHYFKWALPGMILFGWLLVRQLAAGPGRPGFRGAILASVAALLIADLRLVPRRAGAAAPAWMVQVQGAVPGWDESYFGHITLRDSRGELLSIRDFRALPDEQGWRFIALRRPFEGPLRISGIGHWPDGAIGPGTAGITRWTRVLGFRLPFKHGRHTVWP</sequence>
<proteinExistence type="predicted"/>
<evidence type="ECO:0000313" key="3">
    <source>
        <dbReference type="Proteomes" id="UP001524587"/>
    </source>
</evidence>
<organism evidence="2 3">
    <name type="scientific">Endosaccharibacter trunci</name>
    <dbReference type="NCBI Taxonomy" id="2812733"/>
    <lineage>
        <taxon>Bacteria</taxon>
        <taxon>Pseudomonadati</taxon>
        <taxon>Pseudomonadota</taxon>
        <taxon>Alphaproteobacteria</taxon>
        <taxon>Acetobacterales</taxon>
        <taxon>Acetobacteraceae</taxon>
        <taxon>Endosaccharibacter</taxon>
    </lineage>
</organism>
<evidence type="ECO:0008006" key="4">
    <source>
        <dbReference type="Google" id="ProtNLM"/>
    </source>
</evidence>
<keyword evidence="1" id="KW-1133">Transmembrane helix</keyword>
<dbReference type="RefSeq" id="WP_422863095.1">
    <property type="nucleotide sequence ID" value="NZ_JAMSKV010000002.1"/>
</dbReference>
<comment type="caution">
    <text evidence="2">The sequence shown here is derived from an EMBL/GenBank/DDBJ whole genome shotgun (WGS) entry which is preliminary data.</text>
</comment>
<keyword evidence="3" id="KW-1185">Reference proteome</keyword>
<feature type="transmembrane region" description="Helical" evidence="1">
    <location>
        <begin position="21"/>
        <end position="42"/>
    </location>
</feature>
<evidence type="ECO:0000313" key="2">
    <source>
        <dbReference type="EMBL" id="MCQ8277654.1"/>
    </source>
</evidence>
<feature type="transmembrane region" description="Helical" evidence="1">
    <location>
        <begin position="298"/>
        <end position="318"/>
    </location>
</feature>
<name>A0ABT1W451_9PROT</name>
<dbReference type="EMBL" id="JAMSKV010000002">
    <property type="protein sequence ID" value="MCQ8277654.1"/>
    <property type="molecule type" value="Genomic_DNA"/>
</dbReference>
<feature type="transmembrane region" description="Helical" evidence="1">
    <location>
        <begin position="106"/>
        <end position="125"/>
    </location>
</feature>
<feature type="transmembrane region" description="Helical" evidence="1">
    <location>
        <begin position="360"/>
        <end position="376"/>
    </location>
</feature>
<feature type="transmembrane region" description="Helical" evidence="1">
    <location>
        <begin position="324"/>
        <end position="348"/>
    </location>
</feature>
<accession>A0ABT1W451</accession>
<dbReference type="Proteomes" id="UP001524587">
    <property type="component" value="Unassembled WGS sequence"/>
</dbReference>
<reference evidence="2 3" key="1">
    <citation type="submission" date="2022-06" db="EMBL/GenBank/DDBJ databases">
        <title>Endosaccharibacter gen. nov., sp. nov., endophytic bacteria isolated from sugarcane.</title>
        <authorList>
            <person name="Pitiwittayakul N."/>
            <person name="Yukphan P."/>
            <person name="Charoenyingcharoen P."/>
            <person name="Tanasupawat S."/>
        </authorList>
    </citation>
    <scope>NUCLEOTIDE SEQUENCE [LARGE SCALE GENOMIC DNA]</scope>
    <source>
        <strain evidence="2 3">KSS8</strain>
    </source>
</reference>
<evidence type="ECO:0000256" key="1">
    <source>
        <dbReference type="SAM" id="Phobius"/>
    </source>
</evidence>
<feature type="transmembrane region" description="Helical" evidence="1">
    <location>
        <begin position="210"/>
        <end position="229"/>
    </location>
</feature>
<keyword evidence="1" id="KW-0812">Transmembrane</keyword>